<keyword evidence="3" id="KW-1185">Reference proteome</keyword>
<evidence type="ECO:0000313" key="3">
    <source>
        <dbReference type="Proteomes" id="UP000759537"/>
    </source>
</evidence>
<dbReference type="OrthoDB" id="2687798at2759"/>
<evidence type="ECO:0000313" key="2">
    <source>
        <dbReference type="EMBL" id="KAF8484603.1"/>
    </source>
</evidence>
<protein>
    <submittedName>
        <fullName evidence="2">Uncharacterized protein</fullName>
    </submittedName>
</protein>
<name>A0A9P5N1Y8_9AGAM</name>
<evidence type="ECO:0000256" key="1">
    <source>
        <dbReference type="SAM" id="MobiDB-lite"/>
    </source>
</evidence>
<feature type="region of interest" description="Disordered" evidence="1">
    <location>
        <begin position="25"/>
        <end position="159"/>
    </location>
</feature>
<dbReference type="AlphaFoldDB" id="A0A9P5N1Y8"/>
<reference evidence="2" key="1">
    <citation type="submission" date="2019-10" db="EMBL/GenBank/DDBJ databases">
        <authorList>
            <consortium name="DOE Joint Genome Institute"/>
            <person name="Kuo A."/>
            <person name="Miyauchi S."/>
            <person name="Kiss E."/>
            <person name="Drula E."/>
            <person name="Kohler A."/>
            <person name="Sanchez-Garcia M."/>
            <person name="Andreopoulos B."/>
            <person name="Barry K.W."/>
            <person name="Bonito G."/>
            <person name="Buee M."/>
            <person name="Carver A."/>
            <person name="Chen C."/>
            <person name="Cichocki N."/>
            <person name="Clum A."/>
            <person name="Culley D."/>
            <person name="Crous P.W."/>
            <person name="Fauchery L."/>
            <person name="Girlanda M."/>
            <person name="Hayes R."/>
            <person name="Keri Z."/>
            <person name="LaButti K."/>
            <person name="Lipzen A."/>
            <person name="Lombard V."/>
            <person name="Magnuson J."/>
            <person name="Maillard F."/>
            <person name="Morin E."/>
            <person name="Murat C."/>
            <person name="Nolan M."/>
            <person name="Ohm R."/>
            <person name="Pangilinan J."/>
            <person name="Pereira M."/>
            <person name="Perotto S."/>
            <person name="Peter M."/>
            <person name="Riley R."/>
            <person name="Sitrit Y."/>
            <person name="Stielow B."/>
            <person name="Szollosi G."/>
            <person name="Zifcakova L."/>
            <person name="Stursova M."/>
            <person name="Spatafora J.W."/>
            <person name="Tedersoo L."/>
            <person name="Vaario L.-M."/>
            <person name="Yamada A."/>
            <person name="Yan M."/>
            <person name="Wang P."/>
            <person name="Xu J."/>
            <person name="Bruns T."/>
            <person name="Baldrian P."/>
            <person name="Vilgalys R."/>
            <person name="Henrissat B."/>
            <person name="Grigoriev I.V."/>
            <person name="Hibbett D."/>
            <person name="Nagy L.G."/>
            <person name="Martin F.M."/>
        </authorList>
    </citation>
    <scope>NUCLEOTIDE SEQUENCE</scope>
    <source>
        <strain evidence="2">Prilba</strain>
    </source>
</reference>
<proteinExistence type="predicted"/>
<feature type="compositionally biased region" description="Polar residues" evidence="1">
    <location>
        <begin position="31"/>
        <end position="49"/>
    </location>
</feature>
<accession>A0A9P5N1Y8</accession>
<dbReference type="EMBL" id="WHVB01000003">
    <property type="protein sequence ID" value="KAF8484603.1"/>
    <property type="molecule type" value="Genomic_DNA"/>
</dbReference>
<gene>
    <name evidence="2" type="ORF">DFH94DRAFT_624266</name>
</gene>
<feature type="compositionally biased region" description="Polar residues" evidence="1">
    <location>
        <begin position="65"/>
        <end position="74"/>
    </location>
</feature>
<feature type="compositionally biased region" description="Basic and acidic residues" evidence="1">
    <location>
        <begin position="130"/>
        <end position="143"/>
    </location>
</feature>
<reference evidence="2" key="2">
    <citation type="journal article" date="2020" name="Nat. Commun.">
        <title>Large-scale genome sequencing of mycorrhizal fungi provides insights into the early evolution of symbiotic traits.</title>
        <authorList>
            <person name="Miyauchi S."/>
            <person name="Kiss E."/>
            <person name="Kuo A."/>
            <person name="Drula E."/>
            <person name="Kohler A."/>
            <person name="Sanchez-Garcia M."/>
            <person name="Morin E."/>
            <person name="Andreopoulos B."/>
            <person name="Barry K.W."/>
            <person name="Bonito G."/>
            <person name="Buee M."/>
            <person name="Carver A."/>
            <person name="Chen C."/>
            <person name="Cichocki N."/>
            <person name="Clum A."/>
            <person name="Culley D."/>
            <person name="Crous P.W."/>
            <person name="Fauchery L."/>
            <person name="Girlanda M."/>
            <person name="Hayes R.D."/>
            <person name="Keri Z."/>
            <person name="LaButti K."/>
            <person name="Lipzen A."/>
            <person name="Lombard V."/>
            <person name="Magnuson J."/>
            <person name="Maillard F."/>
            <person name="Murat C."/>
            <person name="Nolan M."/>
            <person name="Ohm R.A."/>
            <person name="Pangilinan J."/>
            <person name="Pereira M.F."/>
            <person name="Perotto S."/>
            <person name="Peter M."/>
            <person name="Pfister S."/>
            <person name="Riley R."/>
            <person name="Sitrit Y."/>
            <person name="Stielow J.B."/>
            <person name="Szollosi G."/>
            <person name="Zifcakova L."/>
            <person name="Stursova M."/>
            <person name="Spatafora J.W."/>
            <person name="Tedersoo L."/>
            <person name="Vaario L.M."/>
            <person name="Yamada A."/>
            <person name="Yan M."/>
            <person name="Wang P."/>
            <person name="Xu J."/>
            <person name="Bruns T."/>
            <person name="Baldrian P."/>
            <person name="Vilgalys R."/>
            <person name="Dunand C."/>
            <person name="Henrissat B."/>
            <person name="Grigoriev I.V."/>
            <person name="Hibbett D."/>
            <person name="Nagy L.G."/>
            <person name="Martin F.M."/>
        </authorList>
    </citation>
    <scope>NUCLEOTIDE SEQUENCE</scope>
    <source>
        <strain evidence="2">Prilba</strain>
    </source>
</reference>
<organism evidence="2 3">
    <name type="scientific">Russula ochroleuca</name>
    <dbReference type="NCBI Taxonomy" id="152965"/>
    <lineage>
        <taxon>Eukaryota</taxon>
        <taxon>Fungi</taxon>
        <taxon>Dikarya</taxon>
        <taxon>Basidiomycota</taxon>
        <taxon>Agaricomycotina</taxon>
        <taxon>Agaricomycetes</taxon>
        <taxon>Russulales</taxon>
        <taxon>Russulaceae</taxon>
        <taxon>Russula</taxon>
    </lineage>
</organism>
<comment type="caution">
    <text evidence="2">The sequence shown here is derived from an EMBL/GenBank/DDBJ whole genome shotgun (WGS) entry which is preliminary data.</text>
</comment>
<sequence length="159" mass="17427">MRPFRQQIVRATRCAHYTNPSFITARHLASTRPTYESPRPQTSSNSKVSGHSAESYLKEVDSSPPADSSTYQVDDSSEAVQRPHQPPSGKYSQAGVGSEEYRMVDKQAPYDPPSRGEAGQKLRYGGKNQRVSEKGRERSRSSEGPDGASAGGRKPEGKK</sequence>
<dbReference type="Proteomes" id="UP000759537">
    <property type="component" value="Unassembled WGS sequence"/>
</dbReference>